<accession>A0A540KS81</accession>
<keyword evidence="2" id="KW-1185">Reference proteome</keyword>
<dbReference type="AlphaFoldDB" id="A0A540KS81"/>
<protein>
    <submittedName>
        <fullName evidence="1">Uncharacterized protein</fullName>
    </submittedName>
</protein>
<reference evidence="1 2" key="1">
    <citation type="journal article" date="2019" name="G3 (Bethesda)">
        <title>Sequencing of a Wild Apple (Malus baccata) Genome Unravels the Differences Between Cultivated and Wild Apple Species Regarding Disease Resistance and Cold Tolerance.</title>
        <authorList>
            <person name="Chen X."/>
        </authorList>
    </citation>
    <scope>NUCLEOTIDE SEQUENCE [LARGE SCALE GENOMIC DNA]</scope>
    <source>
        <strain evidence="2">cv. Shandingzi</strain>
        <tissue evidence="1">Leaves</tissue>
    </source>
</reference>
<organism evidence="1 2">
    <name type="scientific">Malus baccata</name>
    <name type="common">Siberian crab apple</name>
    <name type="synonym">Pyrus baccata</name>
    <dbReference type="NCBI Taxonomy" id="106549"/>
    <lineage>
        <taxon>Eukaryota</taxon>
        <taxon>Viridiplantae</taxon>
        <taxon>Streptophyta</taxon>
        <taxon>Embryophyta</taxon>
        <taxon>Tracheophyta</taxon>
        <taxon>Spermatophyta</taxon>
        <taxon>Magnoliopsida</taxon>
        <taxon>eudicotyledons</taxon>
        <taxon>Gunneridae</taxon>
        <taxon>Pentapetalae</taxon>
        <taxon>rosids</taxon>
        <taxon>fabids</taxon>
        <taxon>Rosales</taxon>
        <taxon>Rosaceae</taxon>
        <taxon>Amygdaloideae</taxon>
        <taxon>Maleae</taxon>
        <taxon>Malus</taxon>
    </lineage>
</organism>
<dbReference type="EMBL" id="VIEB01000985">
    <property type="protein sequence ID" value="TQD77085.1"/>
    <property type="molecule type" value="Genomic_DNA"/>
</dbReference>
<sequence length="119" mass="12141">MTVHGLCRTEVADFSAKHEVVLLGDDDAGALDVVVDEGRVEAGAVVDVIEVVGEVGSDLHPGEPRRQDGVARVLRVAGLALEDDGVFGADLREVVDLGVLRDGGFKGFEGGDGGGGGGF</sequence>
<evidence type="ECO:0000313" key="2">
    <source>
        <dbReference type="Proteomes" id="UP000315295"/>
    </source>
</evidence>
<dbReference type="Proteomes" id="UP000315295">
    <property type="component" value="Unassembled WGS sequence"/>
</dbReference>
<comment type="caution">
    <text evidence="1">The sequence shown here is derived from an EMBL/GenBank/DDBJ whole genome shotgun (WGS) entry which is preliminary data.</text>
</comment>
<name>A0A540KS81_MALBA</name>
<gene>
    <name evidence="1" type="ORF">C1H46_037361</name>
</gene>
<proteinExistence type="predicted"/>
<evidence type="ECO:0000313" key="1">
    <source>
        <dbReference type="EMBL" id="TQD77085.1"/>
    </source>
</evidence>